<organism evidence="1 2">
    <name type="scientific">Galbibacter orientalis DSM 19592</name>
    <dbReference type="NCBI Taxonomy" id="926559"/>
    <lineage>
        <taxon>Bacteria</taxon>
        <taxon>Pseudomonadati</taxon>
        <taxon>Bacteroidota</taxon>
        <taxon>Flavobacteriia</taxon>
        <taxon>Flavobacteriales</taxon>
        <taxon>Flavobacteriaceae</taxon>
        <taxon>Galbibacter</taxon>
    </lineage>
</organism>
<reference evidence="1 2" key="1">
    <citation type="submission" date="2012-02" db="EMBL/GenBank/DDBJ databases">
        <title>Improved High-Quality Draft genome of Joostella marina DSM 19592.</title>
        <authorList>
            <consortium name="US DOE Joint Genome Institute (JGI-PGF)"/>
            <person name="Lucas S."/>
            <person name="Copeland A."/>
            <person name="Lapidus A."/>
            <person name="Bruce D."/>
            <person name="Goodwin L."/>
            <person name="Pitluck S."/>
            <person name="Peters L."/>
            <person name="Chertkov O."/>
            <person name="Ovchinnikova G."/>
            <person name="Kyrpides N."/>
            <person name="Mavromatis K."/>
            <person name="Detter J.C."/>
            <person name="Han C."/>
            <person name="Land M."/>
            <person name="Hauser L."/>
            <person name="Markowitz V."/>
            <person name="Cheng J.-F."/>
            <person name="Hugenholtz P."/>
            <person name="Woyke T."/>
            <person name="Wu D."/>
            <person name="Tindall B."/>
            <person name="Brambilla E."/>
            <person name="Klenk H.-P."/>
            <person name="Eisen J.A."/>
        </authorList>
    </citation>
    <scope>NUCLEOTIDE SEQUENCE [LARGE SCALE GENOMIC DNA]</scope>
    <source>
        <strain evidence="1 2">DSM 19592</strain>
    </source>
</reference>
<name>I3C7W3_9FLAO</name>
<protein>
    <submittedName>
        <fullName evidence="1">Uncharacterized protein</fullName>
    </submittedName>
</protein>
<sequence>MLEILCKIKQLFKLNVCLISVLTYNVRVQLKFKNRIIRFNAKAL</sequence>
<gene>
    <name evidence="1" type="ORF">JoomaDRAFT_2741</name>
</gene>
<dbReference type="Proteomes" id="UP000004690">
    <property type="component" value="Unassembled WGS sequence"/>
</dbReference>
<dbReference type="HOGENOM" id="CLU_3217348_0_0_10"/>
<evidence type="ECO:0000313" key="1">
    <source>
        <dbReference type="EMBL" id="EIJ39706.1"/>
    </source>
</evidence>
<evidence type="ECO:0000313" key="2">
    <source>
        <dbReference type="Proteomes" id="UP000004690"/>
    </source>
</evidence>
<dbReference type="EMBL" id="JH651379">
    <property type="protein sequence ID" value="EIJ39706.1"/>
    <property type="molecule type" value="Genomic_DNA"/>
</dbReference>
<keyword evidence="2" id="KW-1185">Reference proteome</keyword>
<proteinExistence type="predicted"/>
<accession>I3C7W3</accession>
<dbReference type="STRING" id="926559.JoomaDRAFT_2741"/>
<dbReference type="AlphaFoldDB" id="I3C7W3"/>